<dbReference type="GO" id="GO:0042158">
    <property type="term" value="P:lipoprotein biosynthetic process"/>
    <property type="evidence" value="ECO:0007669"/>
    <property type="project" value="UniProtKB-UniRule"/>
</dbReference>
<protein>
    <recommendedName>
        <fullName evidence="9">Apolipoprotein N-acyltransferase</fullName>
        <shortName evidence="9">ALP N-acyltransferase</shortName>
        <ecNumber evidence="9">2.3.1.269</ecNumber>
    </recommendedName>
</protein>
<evidence type="ECO:0000313" key="11">
    <source>
        <dbReference type="Proteomes" id="UP000245959"/>
    </source>
</evidence>
<dbReference type="NCBIfam" id="TIGR00546">
    <property type="entry name" value="lnt"/>
    <property type="match status" value="1"/>
</dbReference>
<feature type="transmembrane region" description="Helical" evidence="9">
    <location>
        <begin position="545"/>
        <end position="565"/>
    </location>
</feature>
<gene>
    <name evidence="9" type="primary">lnt</name>
    <name evidence="10" type="ORF">C8D82_102129</name>
</gene>
<reference evidence="10 11" key="1">
    <citation type="submission" date="2018-04" db="EMBL/GenBank/DDBJ databases">
        <title>Genomic Encyclopedia of Type Strains, Phase IV (KMG-IV): sequencing the most valuable type-strain genomes for metagenomic binning, comparative biology and taxonomic classification.</title>
        <authorList>
            <person name="Goeker M."/>
        </authorList>
    </citation>
    <scope>NUCLEOTIDE SEQUENCE [LARGE SCALE GENOMIC DNA]</scope>
    <source>
        <strain evidence="10 11">DSM 14823</strain>
    </source>
</reference>
<dbReference type="EC" id="2.3.1.269" evidence="9"/>
<proteinExistence type="inferred from homology"/>
<dbReference type="EMBL" id="QEKH01000002">
    <property type="protein sequence ID" value="PVY45558.1"/>
    <property type="molecule type" value="Genomic_DNA"/>
</dbReference>
<feature type="transmembrane region" description="Helical" evidence="9">
    <location>
        <begin position="76"/>
        <end position="96"/>
    </location>
</feature>
<name>A0A2U1BA64_9BACT</name>
<dbReference type="InterPro" id="IPR004563">
    <property type="entry name" value="Apolipo_AcylTrfase"/>
</dbReference>
<evidence type="ECO:0000256" key="3">
    <source>
        <dbReference type="ARBA" id="ARBA00022475"/>
    </source>
</evidence>
<keyword evidence="11" id="KW-1185">Reference proteome</keyword>
<comment type="subcellular location">
    <subcellularLocation>
        <location evidence="1 9">Cell membrane</location>
        <topology evidence="1 9">Multi-pass membrane protein</topology>
    </subcellularLocation>
</comment>
<dbReference type="InterPro" id="IPR036526">
    <property type="entry name" value="C-N_Hydrolase_sf"/>
</dbReference>
<feature type="transmembrane region" description="Helical" evidence="9">
    <location>
        <begin position="192"/>
        <end position="219"/>
    </location>
</feature>
<evidence type="ECO:0000256" key="2">
    <source>
        <dbReference type="ARBA" id="ARBA00010065"/>
    </source>
</evidence>
<evidence type="ECO:0000313" key="10">
    <source>
        <dbReference type="EMBL" id="PVY45558.1"/>
    </source>
</evidence>
<dbReference type="GO" id="GO:0005886">
    <property type="term" value="C:plasma membrane"/>
    <property type="evidence" value="ECO:0007669"/>
    <property type="project" value="UniProtKB-SubCell"/>
</dbReference>
<feature type="transmembrane region" description="Helical" evidence="9">
    <location>
        <begin position="153"/>
        <end position="172"/>
    </location>
</feature>
<comment type="caution">
    <text evidence="10">The sequence shown here is derived from an EMBL/GenBank/DDBJ whole genome shotgun (WGS) entry which is preliminary data.</text>
</comment>
<comment type="catalytic activity">
    <reaction evidence="9">
        <text>N-terminal S-1,2-diacyl-sn-glyceryl-L-cysteinyl-[lipoprotein] + a glycerophospholipid = N-acyl-S-1,2-diacyl-sn-glyceryl-L-cysteinyl-[lipoprotein] + a 2-acyl-sn-glycero-3-phospholipid + H(+)</text>
        <dbReference type="Rhea" id="RHEA:48228"/>
        <dbReference type="Rhea" id="RHEA-COMP:14681"/>
        <dbReference type="Rhea" id="RHEA-COMP:14684"/>
        <dbReference type="ChEBI" id="CHEBI:15378"/>
        <dbReference type="ChEBI" id="CHEBI:136912"/>
        <dbReference type="ChEBI" id="CHEBI:140656"/>
        <dbReference type="ChEBI" id="CHEBI:140657"/>
        <dbReference type="ChEBI" id="CHEBI:140660"/>
        <dbReference type="EC" id="2.3.1.269"/>
    </reaction>
</comment>
<dbReference type="GO" id="GO:0016410">
    <property type="term" value="F:N-acyltransferase activity"/>
    <property type="evidence" value="ECO:0007669"/>
    <property type="project" value="UniProtKB-UniRule"/>
</dbReference>
<comment type="similarity">
    <text evidence="2 9">Belongs to the CN hydrolase family. Apolipoprotein N-acyltransferase subfamily.</text>
</comment>
<dbReference type="SUPFAM" id="SSF56317">
    <property type="entry name" value="Carbon-nitrogen hydrolase"/>
    <property type="match status" value="1"/>
</dbReference>
<dbReference type="InterPro" id="IPR003010">
    <property type="entry name" value="C-N_Hydrolase"/>
</dbReference>
<evidence type="ECO:0000256" key="6">
    <source>
        <dbReference type="ARBA" id="ARBA00022989"/>
    </source>
</evidence>
<dbReference type="UniPathway" id="UPA00666"/>
<keyword evidence="3 9" id="KW-1003">Cell membrane</keyword>
<feature type="transmembrane region" description="Helical" evidence="9">
    <location>
        <begin position="32"/>
        <end position="48"/>
    </location>
</feature>
<evidence type="ECO:0000256" key="9">
    <source>
        <dbReference type="HAMAP-Rule" id="MF_01148"/>
    </source>
</evidence>
<keyword evidence="8 9" id="KW-0012">Acyltransferase</keyword>
<comment type="function">
    <text evidence="9">Catalyzes the phospholipid dependent N-acylation of the N-terminal cysteine of apolipoprotein, the last step in lipoprotein maturation.</text>
</comment>
<dbReference type="PANTHER" id="PTHR38686">
    <property type="entry name" value="APOLIPOPROTEIN N-ACYLTRANSFERASE"/>
    <property type="match status" value="1"/>
</dbReference>
<evidence type="ECO:0000256" key="7">
    <source>
        <dbReference type="ARBA" id="ARBA00023136"/>
    </source>
</evidence>
<dbReference type="OrthoDB" id="9804277at2"/>
<dbReference type="HAMAP" id="MF_01148">
    <property type="entry name" value="Lnt"/>
    <property type="match status" value="1"/>
</dbReference>
<comment type="pathway">
    <text evidence="9">Protein modification; lipoprotein biosynthesis (N-acyl transfer).</text>
</comment>
<dbReference type="Pfam" id="PF20154">
    <property type="entry name" value="LNT_N"/>
    <property type="match status" value="1"/>
</dbReference>
<evidence type="ECO:0000256" key="4">
    <source>
        <dbReference type="ARBA" id="ARBA00022679"/>
    </source>
</evidence>
<accession>A0A2U1BA64</accession>
<dbReference type="Gene3D" id="3.60.110.10">
    <property type="entry name" value="Carbon-nitrogen hydrolase"/>
    <property type="match status" value="1"/>
</dbReference>
<keyword evidence="7 9" id="KW-0472">Membrane</keyword>
<organism evidence="10 11">
    <name type="scientific">Victivallis vadensis</name>
    <dbReference type="NCBI Taxonomy" id="172901"/>
    <lineage>
        <taxon>Bacteria</taxon>
        <taxon>Pseudomonadati</taxon>
        <taxon>Lentisphaerota</taxon>
        <taxon>Lentisphaeria</taxon>
        <taxon>Victivallales</taxon>
        <taxon>Victivallaceae</taxon>
        <taxon>Victivallis</taxon>
    </lineage>
</organism>
<sequence>MPQLRKFFLSKPETDGSEAPDESWRISRAGKLFRLLTAFAGGALYAAALPPFNLEPLVFASVFLLYLVAAESHWRFAALAGWVWGLGWSLFAYQFLREIDPAVPYLLAPVISVWPAVWAGLIPFLKRNTLYPLAAELGGFEEREKFLQSSAAFGRWLCFAVGSAALFTLLEWTRSRLFNWNDLAVTQYRNLALIQLAAFTGSYGINFLIALAGGALYAACRTGFRGPGLRVLLAAVLTLTLAMLGGLIRLDREKPVKPNWFPAVIQGDISQRRNANTNQAQEALEIYLQLSRDALAGKPKPEILLWPESAVPVPYRSTHSVSFLFRIGLQNLILQSGVPMLIGAIDFEDKLPGSATPPGMTNSALFFNHRGRLRHKYDKIHRVPYGEYIPFRRCLPGFIVRMIDMNRDLVPGADYNPIEVRSDVRAGTAICYEGVFGYLTREFARRGANVLVVLSNDAWYPKSSEPEQHLANATLRAVETGLPMVRCGNNGGSLVVTPYGRITQVLTVDGPEQRPELRRGRGVKTLAVGVEPSPSYTFYVRHGEWFIAVLAAVEAVFWLAAFAGFKKRKQALLDAIRRPGAGS</sequence>
<dbReference type="Pfam" id="PF00795">
    <property type="entry name" value="CN_hydrolase"/>
    <property type="match status" value="1"/>
</dbReference>
<feature type="transmembrane region" description="Helical" evidence="9">
    <location>
        <begin position="231"/>
        <end position="250"/>
    </location>
</feature>
<keyword evidence="5 9" id="KW-0812">Transmembrane</keyword>
<dbReference type="CDD" id="cd07571">
    <property type="entry name" value="ALP_N-acyl_transferase"/>
    <property type="match status" value="1"/>
</dbReference>
<keyword evidence="6 9" id="KW-1133">Transmembrane helix</keyword>
<keyword evidence="4 9" id="KW-0808">Transferase</keyword>
<keyword evidence="10" id="KW-0449">Lipoprotein</keyword>
<evidence type="ECO:0000256" key="5">
    <source>
        <dbReference type="ARBA" id="ARBA00022692"/>
    </source>
</evidence>
<dbReference type="AlphaFoldDB" id="A0A2U1BA64"/>
<dbReference type="PANTHER" id="PTHR38686:SF1">
    <property type="entry name" value="APOLIPOPROTEIN N-ACYLTRANSFERASE"/>
    <property type="match status" value="1"/>
</dbReference>
<dbReference type="InterPro" id="IPR045378">
    <property type="entry name" value="LNT_N"/>
</dbReference>
<dbReference type="PROSITE" id="PS50263">
    <property type="entry name" value="CN_HYDROLASE"/>
    <property type="match status" value="1"/>
</dbReference>
<feature type="transmembrane region" description="Helical" evidence="9">
    <location>
        <begin position="102"/>
        <end position="125"/>
    </location>
</feature>
<dbReference type="RefSeq" id="WP_147836780.1">
    <property type="nucleotide sequence ID" value="NZ_CALXNT010000023.1"/>
</dbReference>
<dbReference type="Proteomes" id="UP000245959">
    <property type="component" value="Unassembled WGS sequence"/>
</dbReference>
<evidence type="ECO:0000256" key="1">
    <source>
        <dbReference type="ARBA" id="ARBA00004651"/>
    </source>
</evidence>
<dbReference type="GeneID" id="78293918"/>
<evidence type="ECO:0000256" key="8">
    <source>
        <dbReference type="ARBA" id="ARBA00023315"/>
    </source>
</evidence>